<accession>A0ABU8SBE6</accession>
<gene>
    <name evidence="7" type="ORF">WG900_15345</name>
</gene>
<comment type="caution">
    <text evidence="7">The sequence shown here is derived from an EMBL/GenBank/DDBJ whole genome shotgun (WGS) entry which is preliminary data.</text>
</comment>
<keyword evidence="8" id="KW-1185">Reference proteome</keyword>
<comment type="similarity">
    <text evidence="2">Belongs to the MipA/OmpV family.</text>
</comment>
<evidence type="ECO:0000256" key="6">
    <source>
        <dbReference type="SAM" id="SignalP"/>
    </source>
</evidence>
<organism evidence="7 8">
    <name type="scientific">Novosphingobium aquae</name>
    <dbReference type="NCBI Taxonomy" id="3133435"/>
    <lineage>
        <taxon>Bacteria</taxon>
        <taxon>Pseudomonadati</taxon>
        <taxon>Pseudomonadota</taxon>
        <taxon>Alphaproteobacteria</taxon>
        <taxon>Sphingomonadales</taxon>
        <taxon>Sphingomonadaceae</taxon>
        <taxon>Novosphingobium</taxon>
    </lineage>
</organism>
<comment type="subcellular location">
    <subcellularLocation>
        <location evidence="1">Cell outer membrane</location>
    </subcellularLocation>
</comment>
<dbReference type="Pfam" id="PF06629">
    <property type="entry name" value="MipA"/>
    <property type="match status" value="1"/>
</dbReference>
<keyword evidence="3 6" id="KW-0732">Signal</keyword>
<feature type="signal peptide" evidence="6">
    <location>
        <begin position="1"/>
        <end position="21"/>
    </location>
</feature>
<evidence type="ECO:0000256" key="4">
    <source>
        <dbReference type="ARBA" id="ARBA00023136"/>
    </source>
</evidence>
<sequence length="278" mass="29222">MPRVFIPALAASLLLAAPALAQEGRPAEPEGKWAADRATIGLGGGIAPDYSGSDDYEFQPGGIVQGSVSGFSFAMRGTNLYVDLAREGRGADIDVIAGPVVQVRLERTGAVKDARVTALGELDAAFEAGGYFGLGKRGIFSRFDEVSADVTLVHDVGKVHKSYVIRPSIGYQTLLGKRTFTQLRASADFVGKGFARTYYDVPAGSLLPAYTTNGGGLESVGLTALATHGLGRDPRRGWSLFALGGWSRITGKFARSPIVSVAGDADQFRLIGGLGYTF</sequence>
<evidence type="ECO:0000313" key="7">
    <source>
        <dbReference type="EMBL" id="MEJ6011296.1"/>
    </source>
</evidence>
<dbReference type="PANTHER" id="PTHR38776">
    <property type="entry name" value="MLTA-INTERACTING PROTEIN-RELATED"/>
    <property type="match status" value="1"/>
</dbReference>
<feature type="chain" id="PRO_5046591773" evidence="6">
    <location>
        <begin position="22"/>
        <end position="278"/>
    </location>
</feature>
<dbReference type="PANTHER" id="PTHR38776:SF1">
    <property type="entry name" value="MLTA-INTERACTING PROTEIN-RELATED"/>
    <property type="match status" value="1"/>
</dbReference>
<evidence type="ECO:0000256" key="1">
    <source>
        <dbReference type="ARBA" id="ARBA00004442"/>
    </source>
</evidence>
<dbReference type="Proteomes" id="UP001379235">
    <property type="component" value="Unassembled WGS sequence"/>
</dbReference>
<evidence type="ECO:0000256" key="2">
    <source>
        <dbReference type="ARBA" id="ARBA00005722"/>
    </source>
</evidence>
<name>A0ABU8SBE6_9SPHN</name>
<dbReference type="RefSeq" id="WP_339968381.1">
    <property type="nucleotide sequence ID" value="NZ_JBBHJY010000008.1"/>
</dbReference>
<dbReference type="InterPro" id="IPR010583">
    <property type="entry name" value="MipA"/>
</dbReference>
<reference evidence="7 8" key="1">
    <citation type="submission" date="2024-03" db="EMBL/GenBank/DDBJ databases">
        <authorList>
            <person name="Jo J.-H."/>
        </authorList>
    </citation>
    <scope>NUCLEOTIDE SEQUENCE [LARGE SCALE GENOMIC DNA]</scope>
    <source>
        <strain evidence="7 8">AS3R-12</strain>
    </source>
</reference>
<protein>
    <submittedName>
        <fullName evidence="7">MipA/OmpV family protein</fullName>
    </submittedName>
</protein>
<evidence type="ECO:0000256" key="5">
    <source>
        <dbReference type="ARBA" id="ARBA00023237"/>
    </source>
</evidence>
<evidence type="ECO:0000256" key="3">
    <source>
        <dbReference type="ARBA" id="ARBA00022729"/>
    </source>
</evidence>
<evidence type="ECO:0000313" key="8">
    <source>
        <dbReference type="Proteomes" id="UP001379235"/>
    </source>
</evidence>
<keyword evidence="5" id="KW-0998">Cell outer membrane</keyword>
<proteinExistence type="inferred from homology"/>
<keyword evidence="4" id="KW-0472">Membrane</keyword>
<dbReference type="EMBL" id="JBBHJY010000008">
    <property type="protein sequence ID" value="MEJ6011296.1"/>
    <property type="molecule type" value="Genomic_DNA"/>
</dbReference>